<dbReference type="RefSeq" id="WP_340289205.1">
    <property type="nucleotide sequence ID" value="NZ_JBBEOI010000006.1"/>
</dbReference>
<comment type="similarity">
    <text evidence="3">Belongs to the UreF family.</text>
</comment>
<organism evidence="4 5">
    <name type="scientific">Aquipuribacter hungaricus</name>
    <dbReference type="NCBI Taxonomy" id="545624"/>
    <lineage>
        <taxon>Bacteria</taxon>
        <taxon>Bacillati</taxon>
        <taxon>Actinomycetota</taxon>
        <taxon>Actinomycetes</taxon>
        <taxon>Micrococcales</taxon>
        <taxon>Intrasporangiaceae</taxon>
        <taxon>Aquipuribacter</taxon>
    </lineage>
</organism>
<evidence type="ECO:0000256" key="1">
    <source>
        <dbReference type="ARBA" id="ARBA00022988"/>
    </source>
</evidence>
<keyword evidence="5" id="KW-1185">Reference proteome</keyword>
<dbReference type="InterPro" id="IPR002639">
    <property type="entry name" value="UreF"/>
</dbReference>
<comment type="caution">
    <text evidence="4">The sequence shown here is derived from an EMBL/GenBank/DDBJ whole genome shotgun (WGS) entry which is preliminary data.</text>
</comment>
<evidence type="ECO:0000313" key="4">
    <source>
        <dbReference type="EMBL" id="MFC3690234.1"/>
    </source>
</evidence>
<dbReference type="EMBL" id="JBHRWW010000019">
    <property type="protein sequence ID" value="MFC3690234.1"/>
    <property type="molecule type" value="Genomic_DNA"/>
</dbReference>
<evidence type="ECO:0000256" key="2">
    <source>
        <dbReference type="ARBA" id="ARBA00023186"/>
    </source>
</evidence>
<protein>
    <recommendedName>
        <fullName evidence="3">Urease accessory protein UreF</fullName>
    </recommendedName>
</protein>
<name>A0ABV7WKD6_9MICO</name>
<dbReference type="Pfam" id="PF01730">
    <property type="entry name" value="UreF"/>
    <property type="match status" value="1"/>
</dbReference>
<proteinExistence type="inferred from homology"/>
<sequence length="272" mass="27504">MTPTDARAFGSPCAPGGADGLVGFLASLQLNDSAFPSGRYTLSYGLEAFVQAGIITRSSPPKELLALLGDQIRHGTAPADAAALACAHRAAPTGTVTTGTASPGSVTGTVPVELAAGLAAVGAVDARLSAVKLAREARQSSARTGRQLLTTAAAAFDSPAVTGYCAEVRAGTHPGNAAVALGLVSAVLGVPLAHAVAGELYTFASGWLAAAVRLSVTDHRVAQLVLHRLGPLLESATVTATTASVDDIRSCTPLVDVMAMRHERAELRLFSS</sequence>
<comment type="subcellular location">
    <subcellularLocation>
        <location evidence="3">Cytoplasm</location>
    </subcellularLocation>
</comment>
<evidence type="ECO:0000256" key="3">
    <source>
        <dbReference type="HAMAP-Rule" id="MF_01385"/>
    </source>
</evidence>
<dbReference type="HAMAP" id="MF_01385">
    <property type="entry name" value="UreF"/>
    <property type="match status" value="1"/>
</dbReference>
<evidence type="ECO:0000313" key="5">
    <source>
        <dbReference type="Proteomes" id="UP001595685"/>
    </source>
</evidence>
<gene>
    <name evidence="3" type="primary">ureF</name>
    <name evidence="4" type="ORF">ACFOLH_17950</name>
</gene>
<dbReference type="PANTHER" id="PTHR33620">
    <property type="entry name" value="UREASE ACCESSORY PROTEIN F"/>
    <property type="match status" value="1"/>
</dbReference>
<comment type="function">
    <text evidence="3">Required for maturation of urease via the functional incorporation of the urease nickel metallocenter.</text>
</comment>
<dbReference type="Proteomes" id="UP001595685">
    <property type="component" value="Unassembled WGS sequence"/>
</dbReference>
<dbReference type="PIRSF" id="PIRSF009467">
    <property type="entry name" value="Ureas_acces_UreF"/>
    <property type="match status" value="1"/>
</dbReference>
<dbReference type="Gene3D" id="1.10.4190.10">
    <property type="entry name" value="Urease accessory protein UreF"/>
    <property type="match status" value="1"/>
</dbReference>
<comment type="subunit">
    <text evidence="3">UreD, UreF and UreG form a complex that acts as a GTP-hydrolysis-dependent molecular chaperone, activating the urease apoprotein by helping to assemble the nickel containing metallocenter of UreC. The UreE protein probably delivers the nickel.</text>
</comment>
<reference evidence="5" key="1">
    <citation type="journal article" date="2019" name="Int. J. Syst. Evol. Microbiol.">
        <title>The Global Catalogue of Microorganisms (GCM) 10K type strain sequencing project: providing services to taxonomists for standard genome sequencing and annotation.</title>
        <authorList>
            <consortium name="The Broad Institute Genomics Platform"/>
            <consortium name="The Broad Institute Genome Sequencing Center for Infectious Disease"/>
            <person name="Wu L."/>
            <person name="Ma J."/>
        </authorList>
    </citation>
    <scope>NUCLEOTIDE SEQUENCE [LARGE SCALE GENOMIC DNA]</scope>
    <source>
        <strain evidence="5">NCAIM B.02333</strain>
    </source>
</reference>
<dbReference type="InterPro" id="IPR038277">
    <property type="entry name" value="UreF_sf"/>
</dbReference>
<accession>A0ABV7WKD6</accession>
<keyword evidence="3" id="KW-0963">Cytoplasm</keyword>
<dbReference type="PANTHER" id="PTHR33620:SF1">
    <property type="entry name" value="UREASE ACCESSORY PROTEIN F"/>
    <property type="match status" value="1"/>
</dbReference>
<keyword evidence="1 3" id="KW-0996">Nickel insertion</keyword>
<keyword evidence="2 3" id="KW-0143">Chaperone</keyword>